<organism evidence="1 2">
    <name type="scientific">Ixodes persulcatus</name>
    <name type="common">Taiga tick</name>
    <dbReference type="NCBI Taxonomy" id="34615"/>
    <lineage>
        <taxon>Eukaryota</taxon>
        <taxon>Metazoa</taxon>
        <taxon>Ecdysozoa</taxon>
        <taxon>Arthropoda</taxon>
        <taxon>Chelicerata</taxon>
        <taxon>Arachnida</taxon>
        <taxon>Acari</taxon>
        <taxon>Parasitiformes</taxon>
        <taxon>Ixodida</taxon>
        <taxon>Ixodoidea</taxon>
        <taxon>Ixodidae</taxon>
        <taxon>Ixodinae</taxon>
        <taxon>Ixodes</taxon>
    </lineage>
</organism>
<protein>
    <submittedName>
        <fullName evidence="1">Uncharacterized protein</fullName>
    </submittedName>
</protein>
<name>A0AC60Q5L7_IXOPE</name>
<dbReference type="Proteomes" id="UP000805193">
    <property type="component" value="Unassembled WGS sequence"/>
</dbReference>
<keyword evidence="2" id="KW-1185">Reference proteome</keyword>
<sequence>MDAGYFLTCTTNKNWVNACMANQAFLRQGMEQREKLQSLLSNNEENNGSKESRTEMTPPCDEVSIMYEEDFTILAGSSHQTREDQRGSITDDKNDDSWQTVRRKRKHNQAAAGPLNIIAITTINSLLVSKFLQIPEVPNEDSPLVVQPYKAISSNEELGVIYLNSPHDDPDTLVNVLRCNTHKIVAARALDIKQKTILVTFECKTTSSRPTRALLDNLWAKTTSARNRSARIILLPNLNTTGKGATTAAGATEPDLTPSKHRTKGKQVIICRSGSSFLPKAHGDETHPSFDGTRFAIKKIQLAVEAATGTYQVKEDNPNPDMHLLNLWASRLQAQQRYRKAKYNIRYKIQLNIATAKAKRYTKELQQQIWRRHCHSFNEKTGIRRMWRTYKGMSDEKKNKCTGQNLAIKLGITEEELVVMAGEHFFPQPTTKQLHQRYRKRIPELDHRSPADAPFTMGELIMALESAIGNTAPGPDNIIITMEAVNGYPDSQARQAHRLDPERKTDLGNFQFVQDHGEDGAGENYEGVLYEIGGLNTIEEIAQENKISQTLRFEETEPGRKILRALGHNNKLKTLPSRYDGSPDIKVFTETTRQMQPHGRSYRQSHPTKAQCTSSYMKTSKEASTHRK</sequence>
<evidence type="ECO:0000313" key="1">
    <source>
        <dbReference type="EMBL" id="KAG0428179.1"/>
    </source>
</evidence>
<evidence type="ECO:0000313" key="2">
    <source>
        <dbReference type="Proteomes" id="UP000805193"/>
    </source>
</evidence>
<proteinExistence type="predicted"/>
<gene>
    <name evidence="1" type="ORF">HPB47_024825</name>
</gene>
<dbReference type="EMBL" id="JABSTQ010009557">
    <property type="protein sequence ID" value="KAG0428179.1"/>
    <property type="molecule type" value="Genomic_DNA"/>
</dbReference>
<comment type="caution">
    <text evidence="1">The sequence shown here is derived from an EMBL/GenBank/DDBJ whole genome shotgun (WGS) entry which is preliminary data.</text>
</comment>
<accession>A0AC60Q5L7</accession>
<reference evidence="1 2" key="1">
    <citation type="journal article" date="2020" name="Cell">
        <title>Large-Scale Comparative Analyses of Tick Genomes Elucidate Their Genetic Diversity and Vector Capacities.</title>
        <authorList>
            <consortium name="Tick Genome and Microbiome Consortium (TIGMIC)"/>
            <person name="Jia N."/>
            <person name="Wang J."/>
            <person name="Shi W."/>
            <person name="Du L."/>
            <person name="Sun Y."/>
            <person name="Zhan W."/>
            <person name="Jiang J.F."/>
            <person name="Wang Q."/>
            <person name="Zhang B."/>
            <person name="Ji P."/>
            <person name="Bell-Sakyi L."/>
            <person name="Cui X.M."/>
            <person name="Yuan T.T."/>
            <person name="Jiang B.G."/>
            <person name="Yang W.F."/>
            <person name="Lam T.T."/>
            <person name="Chang Q.C."/>
            <person name="Ding S.J."/>
            <person name="Wang X.J."/>
            <person name="Zhu J.G."/>
            <person name="Ruan X.D."/>
            <person name="Zhao L."/>
            <person name="Wei J.T."/>
            <person name="Ye R.Z."/>
            <person name="Que T.C."/>
            <person name="Du C.H."/>
            <person name="Zhou Y.H."/>
            <person name="Cheng J.X."/>
            <person name="Dai P.F."/>
            <person name="Guo W.B."/>
            <person name="Han X.H."/>
            <person name="Huang E.J."/>
            <person name="Li L.F."/>
            <person name="Wei W."/>
            <person name="Gao Y.C."/>
            <person name="Liu J.Z."/>
            <person name="Shao H.Z."/>
            <person name="Wang X."/>
            <person name="Wang C.C."/>
            <person name="Yang T.C."/>
            <person name="Huo Q.B."/>
            <person name="Li W."/>
            <person name="Chen H.Y."/>
            <person name="Chen S.E."/>
            <person name="Zhou L.G."/>
            <person name="Ni X.B."/>
            <person name="Tian J.H."/>
            <person name="Sheng Y."/>
            <person name="Liu T."/>
            <person name="Pan Y.S."/>
            <person name="Xia L.Y."/>
            <person name="Li J."/>
            <person name="Zhao F."/>
            <person name="Cao W.C."/>
        </authorList>
    </citation>
    <scope>NUCLEOTIDE SEQUENCE [LARGE SCALE GENOMIC DNA]</scope>
    <source>
        <strain evidence="1">Iper-2018</strain>
    </source>
</reference>